<feature type="domain" description="Carboxylesterase type B" evidence="4">
    <location>
        <begin position="30"/>
        <end position="521"/>
    </location>
</feature>
<gene>
    <name evidence="5" type="ORF">CVLEPA_LOCUS12325</name>
</gene>
<dbReference type="SUPFAM" id="SSF53474">
    <property type="entry name" value="alpha/beta-Hydrolases"/>
    <property type="match status" value="1"/>
</dbReference>
<feature type="signal peptide" evidence="3">
    <location>
        <begin position="1"/>
        <end position="27"/>
    </location>
</feature>
<evidence type="ECO:0000313" key="6">
    <source>
        <dbReference type="Proteomes" id="UP001642483"/>
    </source>
</evidence>
<dbReference type="Gene3D" id="3.40.50.1820">
    <property type="entry name" value="alpha/beta hydrolase"/>
    <property type="match status" value="1"/>
</dbReference>
<evidence type="ECO:0000259" key="4">
    <source>
        <dbReference type="Pfam" id="PF00135"/>
    </source>
</evidence>
<comment type="similarity">
    <text evidence="1 3">Belongs to the type-B carboxylesterase/lipase family.</text>
</comment>
<dbReference type="EMBL" id="CAWYQH010000090">
    <property type="protein sequence ID" value="CAK8682118.1"/>
    <property type="molecule type" value="Genomic_DNA"/>
</dbReference>
<dbReference type="PRINTS" id="PR00878">
    <property type="entry name" value="CHOLNESTRASE"/>
</dbReference>
<evidence type="ECO:0000256" key="1">
    <source>
        <dbReference type="ARBA" id="ARBA00005964"/>
    </source>
</evidence>
<keyword evidence="6" id="KW-1185">Reference proteome</keyword>
<sequence length="640" mass="70289">MKVQMSSSQQNGSVWVILLAAVCSVQAYYPQVQTNKGLLTGISLPEAHAFYSVPYAKPPVGNLRFGPSRPVDFFNDFNASSINNVGCVQESSVLCGDYCATDVSEDCLLLNVHVPLHVDLSNSTTPPNGRLPVMLYIPGGAFTTSAGTLPPFDGRYLSEIANVVIVSINYRLGSFGFFVYDDGNDVINGNQGIGDQQLALNWVQENIDKFGGDKQKVTIFGQSAGAQSVLLHLMSEKSSPLFQRAIMQSNPAYFKYKSKQEAMQVTDMLLNLTNCQNLTCLRDLSASKLLEANSAVVDALQAEDQLVWFEPFSPVIDGEEFTQGPFEYFQQGKWERSKKNLIFGTNVDEMFGAAFLFSPGVPVNNDTFQQVLTSLFGYPIGKEVADEYRMTYPADDVKTMMDKVMTDGMFICPTRALARLTSASMTSDIFLYSFAHAMDDRSCVPIYFTYCDAVFHGSELPFVFRTGSLINYNFNDNDMESVDQFSNYWGNFAHSGNPSSGDVGLGNSSVEWPSYEATSQAIRQFPASLGNLVSRVGAVDPWINVVIDSPSGITQLDYKKDICDFWDSTGYYLTLSDNTTSAAPSNTTHVPSGNTDKPNVAMTTQPTEEEMTTTGSAIRPQIALVTMITSLLASLMYMPI</sequence>
<name>A0ABP0FR68_CLALP</name>
<reference evidence="5 6" key="1">
    <citation type="submission" date="2024-02" db="EMBL/GenBank/DDBJ databases">
        <authorList>
            <person name="Daric V."/>
            <person name="Darras S."/>
        </authorList>
    </citation>
    <scope>NUCLEOTIDE SEQUENCE [LARGE SCALE GENOMIC DNA]</scope>
</reference>
<keyword evidence="3" id="KW-0732">Signal</keyword>
<dbReference type="InterPro" id="IPR002018">
    <property type="entry name" value="CarbesteraseB"/>
</dbReference>
<accession>A0ABP0FR68</accession>
<dbReference type="InterPro" id="IPR029058">
    <property type="entry name" value="AB_hydrolase_fold"/>
</dbReference>
<dbReference type="InterPro" id="IPR019826">
    <property type="entry name" value="Carboxylesterase_B_AS"/>
</dbReference>
<evidence type="ECO:0000313" key="5">
    <source>
        <dbReference type="EMBL" id="CAK8682118.1"/>
    </source>
</evidence>
<dbReference type="PANTHER" id="PTHR45570">
    <property type="entry name" value="CARBOXYLIC ESTER HYDROLASE"/>
    <property type="match status" value="1"/>
</dbReference>
<evidence type="ECO:0000256" key="3">
    <source>
        <dbReference type="RuleBase" id="RU361235"/>
    </source>
</evidence>
<keyword evidence="2 3" id="KW-0378">Hydrolase</keyword>
<dbReference type="EC" id="3.1.1.-" evidence="3"/>
<proteinExistence type="inferred from homology"/>
<evidence type="ECO:0000256" key="2">
    <source>
        <dbReference type="ARBA" id="ARBA00022801"/>
    </source>
</evidence>
<protein>
    <recommendedName>
        <fullName evidence="3">Carboxylic ester hydrolase</fullName>
        <ecNumber evidence="3">3.1.1.-</ecNumber>
    </recommendedName>
</protein>
<organism evidence="5 6">
    <name type="scientific">Clavelina lepadiformis</name>
    <name type="common">Light-bulb sea squirt</name>
    <name type="synonym">Ascidia lepadiformis</name>
    <dbReference type="NCBI Taxonomy" id="159417"/>
    <lineage>
        <taxon>Eukaryota</taxon>
        <taxon>Metazoa</taxon>
        <taxon>Chordata</taxon>
        <taxon>Tunicata</taxon>
        <taxon>Ascidiacea</taxon>
        <taxon>Aplousobranchia</taxon>
        <taxon>Clavelinidae</taxon>
        <taxon>Clavelina</taxon>
    </lineage>
</organism>
<dbReference type="PROSITE" id="PS00122">
    <property type="entry name" value="CARBOXYLESTERASE_B_1"/>
    <property type="match status" value="1"/>
</dbReference>
<dbReference type="PANTHER" id="PTHR45570:SF2">
    <property type="entry name" value="ACETYLCHOLINESTERASE 1-LIKE"/>
    <property type="match status" value="1"/>
</dbReference>
<feature type="chain" id="PRO_5045012984" description="Carboxylic ester hydrolase" evidence="3">
    <location>
        <begin position="28"/>
        <end position="640"/>
    </location>
</feature>
<comment type="caution">
    <text evidence="5">The sequence shown here is derived from an EMBL/GenBank/DDBJ whole genome shotgun (WGS) entry which is preliminary data.</text>
</comment>
<dbReference type="Pfam" id="PF00135">
    <property type="entry name" value="COesterase"/>
    <property type="match status" value="1"/>
</dbReference>
<dbReference type="Proteomes" id="UP001642483">
    <property type="component" value="Unassembled WGS sequence"/>
</dbReference>
<dbReference type="InterPro" id="IPR000997">
    <property type="entry name" value="Cholinesterase"/>
</dbReference>